<dbReference type="InParanoid" id="A0A1X7VT38"/>
<accession>A0A1X7VT38</accession>
<keyword evidence="5 7" id="KW-0472">Membrane</keyword>
<feature type="transmembrane region" description="Helical" evidence="7">
    <location>
        <begin position="67"/>
        <end position="98"/>
    </location>
</feature>
<comment type="subcellular location">
    <subcellularLocation>
        <location evidence="1">Membrane</location>
    </subcellularLocation>
</comment>
<organism evidence="8">
    <name type="scientific">Amphimedon queenslandica</name>
    <name type="common">Sponge</name>
    <dbReference type="NCBI Taxonomy" id="400682"/>
    <lineage>
        <taxon>Eukaryota</taxon>
        <taxon>Metazoa</taxon>
        <taxon>Porifera</taxon>
        <taxon>Demospongiae</taxon>
        <taxon>Heteroscleromorpha</taxon>
        <taxon>Haplosclerida</taxon>
        <taxon>Niphatidae</taxon>
        <taxon>Amphimedon</taxon>
    </lineage>
</organism>
<feature type="transmembrane region" description="Helical" evidence="7">
    <location>
        <begin position="118"/>
        <end position="144"/>
    </location>
</feature>
<feature type="region of interest" description="Disordered" evidence="6">
    <location>
        <begin position="1"/>
        <end position="37"/>
    </location>
</feature>
<dbReference type="InterPro" id="IPR051423">
    <property type="entry name" value="CD225/Dispanin"/>
</dbReference>
<evidence type="ECO:0000256" key="5">
    <source>
        <dbReference type="ARBA" id="ARBA00023136"/>
    </source>
</evidence>
<dbReference type="AlphaFoldDB" id="A0A1X7VT38"/>
<protein>
    <submittedName>
        <fullName evidence="8">Uncharacterized protein</fullName>
    </submittedName>
</protein>
<evidence type="ECO:0000256" key="6">
    <source>
        <dbReference type="SAM" id="MobiDB-lite"/>
    </source>
</evidence>
<evidence type="ECO:0000256" key="1">
    <source>
        <dbReference type="ARBA" id="ARBA00004370"/>
    </source>
</evidence>
<dbReference type="GO" id="GO:0016020">
    <property type="term" value="C:membrane"/>
    <property type="evidence" value="ECO:0007669"/>
    <property type="project" value="UniProtKB-SubCell"/>
</dbReference>
<dbReference type="InterPro" id="IPR007593">
    <property type="entry name" value="CD225/Dispanin_fam"/>
</dbReference>
<evidence type="ECO:0000256" key="2">
    <source>
        <dbReference type="ARBA" id="ARBA00006843"/>
    </source>
</evidence>
<comment type="similarity">
    <text evidence="2">Belongs to the CD225/Dispanin family.</text>
</comment>
<feature type="compositionally biased region" description="Pro residues" evidence="6">
    <location>
        <begin position="10"/>
        <end position="32"/>
    </location>
</feature>
<evidence type="ECO:0000313" key="8">
    <source>
        <dbReference type="EnsemblMetazoa" id="Aqu2.1.43252_001"/>
    </source>
</evidence>
<dbReference type="PANTHER" id="PTHR14948">
    <property type="entry name" value="NG5"/>
    <property type="match status" value="1"/>
</dbReference>
<name>A0A1X7VT38_AMPQE</name>
<evidence type="ECO:0000256" key="4">
    <source>
        <dbReference type="ARBA" id="ARBA00022989"/>
    </source>
</evidence>
<sequence length="181" mass="20202">MSYDKQPLMGAPPPYQYQPPPPQRPYQPPPAQPYHAAPQTTNNTVIVTTQPTRPAVVYNRHTSGDHFLTLSIFLTICCFFWGTWCALACTIPAIVFAINARDAEVRGDAEAVSRNRRLALGLNIGGIVTYVVSIVIIIIIIVSVNVTAASSGYCYYYYNSYYGYYYIIATSEQDLFSLCCY</sequence>
<proteinExistence type="inferred from homology"/>
<evidence type="ECO:0000256" key="7">
    <source>
        <dbReference type="SAM" id="Phobius"/>
    </source>
</evidence>
<keyword evidence="4 7" id="KW-1133">Transmembrane helix</keyword>
<dbReference type="Pfam" id="PF04505">
    <property type="entry name" value="CD225"/>
    <property type="match status" value="1"/>
</dbReference>
<reference evidence="8" key="1">
    <citation type="submission" date="2017-05" db="UniProtKB">
        <authorList>
            <consortium name="EnsemblMetazoa"/>
        </authorList>
    </citation>
    <scope>IDENTIFICATION</scope>
</reference>
<keyword evidence="3 7" id="KW-0812">Transmembrane</keyword>
<evidence type="ECO:0000256" key="3">
    <source>
        <dbReference type="ARBA" id="ARBA00022692"/>
    </source>
</evidence>
<dbReference type="EnsemblMetazoa" id="Aqu2.1.43252_001">
    <property type="protein sequence ID" value="Aqu2.1.43252_001"/>
    <property type="gene ID" value="Aqu2.1.43252"/>
</dbReference>
<dbReference type="PANTHER" id="PTHR14948:SF25">
    <property type="entry name" value="DUF4190 DOMAIN-CONTAINING PROTEIN"/>
    <property type="match status" value="1"/>
</dbReference>